<dbReference type="GO" id="GO:0005634">
    <property type="term" value="C:nucleus"/>
    <property type="evidence" value="ECO:0007669"/>
    <property type="project" value="UniProtKB-SubCell"/>
</dbReference>
<evidence type="ECO:0000256" key="11">
    <source>
        <dbReference type="SAM" id="Coils"/>
    </source>
</evidence>
<dbReference type="InterPro" id="IPR023393">
    <property type="entry name" value="START-like_dom_sf"/>
</dbReference>
<dbReference type="Gene3D" id="1.10.10.60">
    <property type="entry name" value="Homeodomain-like"/>
    <property type="match status" value="1"/>
</dbReference>
<accession>A0AAQ3QE89</accession>
<keyword evidence="7" id="KW-0804">Transcription</keyword>
<dbReference type="InterPro" id="IPR057993">
    <property type="entry name" value="HD-Zip_IV_C"/>
</dbReference>
<feature type="DNA-binding region" description="Homeobox" evidence="9">
    <location>
        <begin position="64"/>
        <end position="123"/>
    </location>
</feature>
<feature type="region of interest" description="Disordered" evidence="12">
    <location>
        <begin position="41"/>
        <end position="74"/>
    </location>
</feature>
<gene>
    <name evidence="15" type="ORF">Cni_G16486</name>
</gene>
<keyword evidence="5 9" id="KW-0238">DNA-binding</keyword>
<dbReference type="PANTHER" id="PTHR45654">
    <property type="entry name" value="HOMEOBOX-LEUCINE ZIPPER PROTEIN MERISTEM L1"/>
    <property type="match status" value="1"/>
</dbReference>
<dbReference type="InterPro" id="IPR042160">
    <property type="entry name" value="HD-Zip_IV"/>
</dbReference>
<dbReference type="Gene3D" id="3.30.530.20">
    <property type="match status" value="1"/>
</dbReference>
<feature type="coiled-coil region" evidence="11">
    <location>
        <begin position="114"/>
        <end position="197"/>
    </location>
</feature>
<keyword evidence="4 11" id="KW-0175">Coiled coil</keyword>
<dbReference type="GO" id="GO:0003677">
    <property type="term" value="F:DNA binding"/>
    <property type="evidence" value="ECO:0007669"/>
    <property type="project" value="UniProtKB-UniRule"/>
</dbReference>
<keyword evidence="6 9" id="KW-0371">Homeobox</keyword>
<feature type="domain" description="START" evidence="14">
    <location>
        <begin position="240"/>
        <end position="471"/>
    </location>
</feature>
<evidence type="ECO:0000259" key="14">
    <source>
        <dbReference type="PROSITE" id="PS50848"/>
    </source>
</evidence>
<dbReference type="SMART" id="SM00234">
    <property type="entry name" value="START"/>
    <property type="match status" value="1"/>
</dbReference>
<keyword evidence="16" id="KW-1185">Reference proteome</keyword>
<evidence type="ECO:0000259" key="13">
    <source>
        <dbReference type="PROSITE" id="PS50071"/>
    </source>
</evidence>
<dbReference type="AlphaFoldDB" id="A0AAQ3QE89"/>
<evidence type="ECO:0000256" key="8">
    <source>
        <dbReference type="ARBA" id="ARBA00023242"/>
    </source>
</evidence>
<evidence type="ECO:0000256" key="2">
    <source>
        <dbReference type="ARBA" id="ARBA00006789"/>
    </source>
</evidence>
<name>A0AAQ3QE89_9LILI</name>
<dbReference type="GO" id="GO:0008289">
    <property type="term" value="F:lipid binding"/>
    <property type="evidence" value="ECO:0007669"/>
    <property type="project" value="InterPro"/>
</dbReference>
<dbReference type="InterPro" id="IPR009057">
    <property type="entry name" value="Homeodomain-like_sf"/>
</dbReference>
<dbReference type="Pfam" id="PF01852">
    <property type="entry name" value="START"/>
    <property type="match status" value="1"/>
</dbReference>
<dbReference type="PROSITE" id="PS50848">
    <property type="entry name" value="START"/>
    <property type="match status" value="1"/>
</dbReference>
<dbReference type="CDD" id="cd00086">
    <property type="entry name" value="homeodomain"/>
    <property type="match status" value="1"/>
</dbReference>
<dbReference type="EMBL" id="CP136894">
    <property type="protein sequence ID" value="WOL07739.1"/>
    <property type="molecule type" value="Genomic_DNA"/>
</dbReference>
<feature type="domain" description="Homeobox" evidence="13">
    <location>
        <begin position="62"/>
        <end position="122"/>
    </location>
</feature>
<dbReference type="PROSITE" id="PS50071">
    <property type="entry name" value="HOMEOBOX_2"/>
    <property type="match status" value="1"/>
</dbReference>
<dbReference type="PANTHER" id="PTHR45654:SF77">
    <property type="entry name" value="HOMEOBOX-LEUCINE ZIPPER PROTEIN MERISTEM L1"/>
    <property type="match status" value="1"/>
</dbReference>
<evidence type="ECO:0000256" key="5">
    <source>
        <dbReference type="ARBA" id="ARBA00023125"/>
    </source>
</evidence>
<proteinExistence type="inferred from homology"/>
<reference evidence="15 16" key="1">
    <citation type="submission" date="2023-10" db="EMBL/GenBank/DDBJ databases">
        <title>Chromosome-scale genome assembly provides insights into flower coloration mechanisms of Canna indica.</title>
        <authorList>
            <person name="Li C."/>
        </authorList>
    </citation>
    <scope>NUCLEOTIDE SEQUENCE [LARGE SCALE GENOMIC DNA]</scope>
    <source>
        <tissue evidence="15">Flower</tissue>
    </source>
</reference>
<comment type="subcellular location">
    <subcellularLocation>
        <location evidence="1 9 10">Nucleus</location>
    </subcellularLocation>
</comment>
<evidence type="ECO:0000256" key="4">
    <source>
        <dbReference type="ARBA" id="ARBA00023054"/>
    </source>
</evidence>
<feature type="compositionally biased region" description="Basic residues" evidence="12">
    <location>
        <begin position="62"/>
        <end position="73"/>
    </location>
</feature>
<dbReference type="SUPFAM" id="SSF55961">
    <property type="entry name" value="Bet v1-like"/>
    <property type="match status" value="2"/>
</dbReference>
<dbReference type="Proteomes" id="UP001327560">
    <property type="component" value="Chromosome 5"/>
</dbReference>
<comment type="similarity">
    <text evidence="2">Belongs to the HD-ZIP homeobox family. Class IV subfamily.</text>
</comment>
<organism evidence="15 16">
    <name type="scientific">Canna indica</name>
    <name type="common">Indian-shot</name>
    <dbReference type="NCBI Taxonomy" id="4628"/>
    <lineage>
        <taxon>Eukaryota</taxon>
        <taxon>Viridiplantae</taxon>
        <taxon>Streptophyta</taxon>
        <taxon>Embryophyta</taxon>
        <taxon>Tracheophyta</taxon>
        <taxon>Spermatophyta</taxon>
        <taxon>Magnoliopsida</taxon>
        <taxon>Liliopsida</taxon>
        <taxon>Zingiberales</taxon>
        <taxon>Cannaceae</taxon>
        <taxon>Canna</taxon>
    </lineage>
</organism>
<evidence type="ECO:0000256" key="10">
    <source>
        <dbReference type="RuleBase" id="RU000682"/>
    </source>
</evidence>
<evidence type="ECO:0000256" key="1">
    <source>
        <dbReference type="ARBA" id="ARBA00004123"/>
    </source>
</evidence>
<dbReference type="Pfam" id="PF25797">
    <property type="entry name" value="PDF2_C"/>
    <property type="match status" value="1"/>
</dbReference>
<evidence type="ECO:0000256" key="6">
    <source>
        <dbReference type="ARBA" id="ARBA00023155"/>
    </source>
</evidence>
<dbReference type="FunFam" id="1.10.10.60:FF:000229">
    <property type="entry name" value="Homeobox-leucine zipper protein HDG1"/>
    <property type="match status" value="1"/>
</dbReference>
<dbReference type="CDD" id="cd08875">
    <property type="entry name" value="START_ArGLABRA2_like"/>
    <property type="match status" value="1"/>
</dbReference>
<evidence type="ECO:0000256" key="7">
    <source>
        <dbReference type="ARBA" id="ARBA00023163"/>
    </source>
</evidence>
<protein>
    <submittedName>
        <fullName evidence="15">Homeobox-leucine zipper protein ROC2-like</fullName>
    </submittedName>
</protein>
<keyword evidence="3" id="KW-0805">Transcription regulation</keyword>
<evidence type="ECO:0000313" key="15">
    <source>
        <dbReference type="EMBL" id="WOL07739.1"/>
    </source>
</evidence>
<sequence>MCLHSISGPVVVKFNMSEDEQQQDLLLDDQAMDHQLLLDIDQDFPNTPSSEPIASGDDQDHRGKRKRNHRHSTHQIQRLEAFFKECPHPDDAQRKLLGLELGLEPLQVKFWFQNKRTQLKNHNEKEDNQRLKDENDQLISDNLRLKEALSSACCPNCGGPHSLGEITIDEQELQAQNARLRNEIERISAIVAEHANQQLMSFQMLPPSAQAIVGFFGAQSHSCLIESNNVELFIPVNGESEIKKMTPLALAQVAMEELLTLAQLGEPIWTSSYNYSTETLIEEEYARAFPRGLWPKMVGLRTEASRHSAIVCMNTGRLLDILMDVGKWSTFFSSIVARATTVETYSTGKEATYDGTLQLVTAELQVPTPLVPLREGLFLRYCKHHGEHWVVVDVSMLQVHENQMPKYRRRPSGCIIQEMPNDCSKVIWIEHVEVDDSGIHHLYKSILNSGLTFGAKRWLAILTRQCEKLASLMDINNSTSLKDANSDAMRSILKLAERMMISFCSGVSGSAAHHWADVSGTVLNDVRIRSRKNNGNPGRPPGVVLSASTSIWLPVAPKRIFNLLRGVPSRNQWDILLHGGMLYEALRIVNGQEQGNCVSIFTVGLPQEVNNMMILQESFSDTTCSYIIYAPVDAAIINSVLRGGDPHFVALLPTGFAILPDRPSTLHGGIHDEDNSGGSLLTVAFQILLDCCPDSKISMGSIATVKSLLSCTCDRIRDILLGNNVQ</sequence>
<dbReference type="Pfam" id="PF00046">
    <property type="entry name" value="Homeodomain"/>
    <property type="match status" value="1"/>
</dbReference>
<evidence type="ECO:0000313" key="16">
    <source>
        <dbReference type="Proteomes" id="UP001327560"/>
    </source>
</evidence>
<evidence type="ECO:0000256" key="3">
    <source>
        <dbReference type="ARBA" id="ARBA00023015"/>
    </source>
</evidence>
<evidence type="ECO:0000256" key="9">
    <source>
        <dbReference type="PROSITE-ProRule" id="PRU00108"/>
    </source>
</evidence>
<keyword evidence="8 9" id="KW-0539">Nucleus</keyword>
<dbReference type="SMART" id="SM00389">
    <property type="entry name" value="HOX"/>
    <property type="match status" value="1"/>
</dbReference>
<dbReference type="InterPro" id="IPR002913">
    <property type="entry name" value="START_lipid-bd_dom"/>
</dbReference>
<evidence type="ECO:0000256" key="12">
    <source>
        <dbReference type="SAM" id="MobiDB-lite"/>
    </source>
</evidence>
<dbReference type="InterPro" id="IPR001356">
    <property type="entry name" value="HD"/>
</dbReference>
<dbReference type="SUPFAM" id="SSF46689">
    <property type="entry name" value="Homeodomain-like"/>
    <property type="match status" value="1"/>
</dbReference>